<feature type="domain" description="Peptidase S8/S53" evidence="6">
    <location>
        <begin position="118"/>
        <end position="419"/>
    </location>
</feature>
<dbReference type="PANTHER" id="PTHR43806:SF11">
    <property type="entry name" value="CEREVISIN-RELATED"/>
    <property type="match status" value="1"/>
</dbReference>
<organism evidence="7">
    <name type="scientific">Candidatus Fermentithermobacillus carboniphilus</name>
    <dbReference type="NCBI Taxonomy" id="3085328"/>
    <lineage>
        <taxon>Bacteria</taxon>
        <taxon>Bacillati</taxon>
        <taxon>Bacillota</taxon>
        <taxon>Candidatus Fermentithermobacillia</taxon>
        <taxon>Candidatus Fermentithermobacillales</taxon>
        <taxon>Candidatus Fermentithermobacillaceae</taxon>
        <taxon>Candidatus Fermentithermobacillus</taxon>
    </lineage>
</organism>
<accession>A0AAT9LF09</accession>
<dbReference type="PANTHER" id="PTHR43806">
    <property type="entry name" value="PEPTIDASE S8"/>
    <property type="match status" value="1"/>
</dbReference>
<feature type="active site" description="Charge relay system" evidence="5">
    <location>
        <position position="159"/>
    </location>
</feature>
<feature type="active site" description="Charge relay system" evidence="5">
    <location>
        <position position="127"/>
    </location>
</feature>
<dbReference type="GO" id="GO:0006508">
    <property type="term" value="P:proteolysis"/>
    <property type="evidence" value="ECO:0007669"/>
    <property type="project" value="UniProtKB-KW"/>
</dbReference>
<evidence type="ECO:0000256" key="5">
    <source>
        <dbReference type="PROSITE-ProRule" id="PRU01240"/>
    </source>
</evidence>
<dbReference type="InterPro" id="IPR036852">
    <property type="entry name" value="Peptidase_S8/S53_dom_sf"/>
</dbReference>
<dbReference type="PRINTS" id="PR00723">
    <property type="entry name" value="SUBTILISIN"/>
</dbReference>
<dbReference type="InterPro" id="IPR050131">
    <property type="entry name" value="Peptidase_S8_subtilisin-like"/>
</dbReference>
<keyword evidence="4 5" id="KW-0720">Serine protease</keyword>
<gene>
    <name evidence="7" type="ORF">IMF26_10440</name>
</gene>
<reference evidence="7" key="1">
    <citation type="submission" date="2020-10" db="EMBL/GenBank/DDBJ databases">
        <authorList>
            <person name="Kadnikov V."/>
            <person name="Beletsky A.V."/>
            <person name="Mardanov A.V."/>
            <person name="Karnachuk O.V."/>
            <person name="Ravin N.V."/>
        </authorList>
    </citation>
    <scope>NUCLEOTIDE SEQUENCE</scope>
    <source>
        <strain evidence="7">Bu02</strain>
    </source>
</reference>
<dbReference type="AlphaFoldDB" id="A0AAT9LF09"/>
<dbReference type="InterPro" id="IPR000209">
    <property type="entry name" value="Peptidase_S8/S53_dom"/>
</dbReference>
<evidence type="ECO:0000313" key="7">
    <source>
        <dbReference type="EMBL" id="QUL98415.1"/>
    </source>
</evidence>
<evidence type="ECO:0000259" key="6">
    <source>
        <dbReference type="Pfam" id="PF00082"/>
    </source>
</evidence>
<name>A0AAT9LF09_9FIRM</name>
<proteinExistence type="inferred from homology"/>
<keyword evidence="3 5" id="KW-0378">Hydrolase</keyword>
<feature type="active site" description="Charge relay system" evidence="5">
    <location>
        <position position="386"/>
    </location>
</feature>
<comment type="similarity">
    <text evidence="1 5">Belongs to the peptidase S8 family.</text>
</comment>
<dbReference type="PROSITE" id="PS51892">
    <property type="entry name" value="SUBTILASE"/>
    <property type="match status" value="1"/>
</dbReference>
<reference evidence="7" key="2">
    <citation type="journal article" date="2023" name="Biology">
        <title>Prokaryotic Life Associated with Coal-Fire Gas Vents Revealed by Metagenomics.</title>
        <authorList>
            <person name="Kadnikov V.V."/>
            <person name="Mardanov A.V."/>
            <person name="Beletsky A.V."/>
            <person name="Karnachuk O.V."/>
            <person name="Ravin N.V."/>
        </authorList>
    </citation>
    <scope>NUCLEOTIDE SEQUENCE</scope>
    <source>
        <strain evidence="7">Bu02</strain>
    </source>
</reference>
<dbReference type="SUPFAM" id="SSF52743">
    <property type="entry name" value="Subtilisin-like"/>
    <property type="match status" value="1"/>
</dbReference>
<evidence type="ECO:0000256" key="1">
    <source>
        <dbReference type="ARBA" id="ARBA00011073"/>
    </source>
</evidence>
<dbReference type="Pfam" id="PF00082">
    <property type="entry name" value="Peptidase_S8"/>
    <property type="match status" value="1"/>
</dbReference>
<evidence type="ECO:0000256" key="3">
    <source>
        <dbReference type="ARBA" id="ARBA00022801"/>
    </source>
</evidence>
<dbReference type="Gene3D" id="3.40.50.200">
    <property type="entry name" value="Peptidase S8/S53 domain"/>
    <property type="match status" value="1"/>
</dbReference>
<dbReference type="KEGG" id="fcz:IMF26_10440"/>
<dbReference type="EMBL" id="CP062796">
    <property type="protein sequence ID" value="QUL98415.1"/>
    <property type="molecule type" value="Genomic_DNA"/>
</dbReference>
<dbReference type="InterPro" id="IPR015500">
    <property type="entry name" value="Peptidase_S8_subtilisin-rel"/>
</dbReference>
<evidence type="ECO:0000256" key="4">
    <source>
        <dbReference type="ARBA" id="ARBA00022825"/>
    </source>
</evidence>
<protein>
    <submittedName>
        <fullName evidence="7">S8 family serine peptidase</fullName>
    </submittedName>
</protein>
<keyword evidence="2 5" id="KW-0645">Protease</keyword>
<sequence length="445" mass="48213">MKKILILFLVFALMGGTIASILVFAGIGPGSSTKTDPFADVPAPVIRSLRYADFRGQDVASLDLSRSGDIFPTFTFDSKTVWPEADKMPSAVSPQKIMEQGKYLGLGLSALHREGLTGKGISVAVIDKPILPDHVEFSGNMTYIEVKPDHPNAKQVHFHGAAVASILAGKHGVAPGARLYYFAVPDDADPYARYTEAMMKLLEYQKTLPEREKIRVVVVSHGIEPEALAQNEGGARDWAQAIEKARGEGIIVVYPGMNEINFTGTGALPGKDRDDPSSYELWTWTKAKKEVAQKLKDSGVNSWDAAREELKKFLTDYPELDALTAEAAHTFIYFSTAYRNEVPFSVWLESVLGEPGKTLAVPADYLTVADVRAKDAYAYYGSGGLSWAAPYLAGLMALGFQAKPGATQDEILKALWDSSTPFSGEARLVNPRGFIGALGGNLTGK</sequence>
<evidence type="ECO:0000256" key="2">
    <source>
        <dbReference type="ARBA" id="ARBA00022670"/>
    </source>
</evidence>
<dbReference type="GO" id="GO:0004252">
    <property type="term" value="F:serine-type endopeptidase activity"/>
    <property type="evidence" value="ECO:0007669"/>
    <property type="project" value="UniProtKB-UniRule"/>
</dbReference>